<evidence type="ECO:0000313" key="10">
    <source>
        <dbReference type="Proteomes" id="UP000219669"/>
    </source>
</evidence>
<accession>A0A286EIP7</accession>
<gene>
    <name evidence="9" type="ORF">SAMN02746062_02076</name>
</gene>
<dbReference type="AlphaFoldDB" id="A0A286EIP7"/>
<reference evidence="9 10" key="1">
    <citation type="submission" date="2017-09" db="EMBL/GenBank/DDBJ databases">
        <authorList>
            <person name="Ehlers B."/>
            <person name="Leendertz F.H."/>
        </authorList>
    </citation>
    <scope>NUCLEOTIDE SEQUENCE [LARGE SCALE GENOMIC DNA]</scope>
    <source>
        <strain evidence="9 10">DSM 16848</strain>
    </source>
</reference>
<comment type="similarity">
    <text evidence="2 8">Belongs to the 4-toluene sulfonate uptake permease (TSUP) (TC 2.A.102) family.</text>
</comment>
<organism evidence="9 10">
    <name type="scientific">Alysiella filiformis DSM 16848</name>
    <dbReference type="NCBI Taxonomy" id="1120981"/>
    <lineage>
        <taxon>Bacteria</taxon>
        <taxon>Pseudomonadati</taxon>
        <taxon>Pseudomonadota</taxon>
        <taxon>Betaproteobacteria</taxon>
        <taxon>Neisseriales</taxon>
        <taxon>Neisseriaceae</taxon>
        <taxon>Alysiella</taxon>
    </lineage>
</organism>
<dbReference type="OrthoDB" id="554695at2"/>
<feature type="transmembrane region" description="Helical" evidence="8">
    <location>
        <begin position="71"/>
        <end position="89"/>
    </location>
</feature>
<feature type="transmembrane region" description="Helical" evidence="8">
    <location>
        <begin position="139"/>
        <end position="167"/>
    </location>
</feature>
<keyword evidence="3" id="KW-0813">Transport</keyword>
<dbReference type="EMBL" id="OCNF01000025">
    <property type="protein sequence ID" value="SOD70634.1"/>
    <property type="molecule type" value="Genomic_DNA"/>
</dbReference>
<sequence length="257" mass="27687">MDTPIILLLLTGFAAGVMDAAVGGGGLLQLPALFGLMPSSTPIATVSGSNKLASSLGTAMAAQQYVRKIAVPWRMLLPAAVLAFGASYLGAKWVAHIPVHYMKPAMLIMMLLMLVYTFCKKDLGQIARNTALTSKEWRLGLLFGAIIGLYDGILGPGTGSLFTFVFVRFFAYDFLTATASAKIINLTTNFAALTFFLPHGYILWHWAVPLGVANLLGGVVGAHLAMRGGTRFLRYGFMILLCILMSKFAYDTFTTLM</sequence>
<feature type="transmembrane region" description="Helical" evidence="8">
    <location>
        <begin position="101"/>
        <end position="119"/>
    </location>
</feature>
<evidence type="ECO:0000256" key="6">
    <source>
        <dbReference type="ARBA" id="ARBA00022989"/>
    </source>
</evidence>
<evidence type="ECO:0000256" key="7">
    <source>
        <dbReference type="ARBA" id="ARBA00023136"/>
    </source>
</evidence>
<dbReference type="Pfam" id="PF01925">
    <property type="entry name" value="TauE"/>
    <property type="match status" value="1"/>
</dbReference>
<keyword evidence="10" id="KW-1185">Reference proteome</keyword>
<dbReference type="Proteomes" id="UP000219669">
    <property type="component" value="Unassembled WGS sequence"/>
</dbReference>
<keyword evidence="6 8" id="KW-1133">Transmembrane helix</keyword>
<dbReference type="InterPro" id="IPR052017">
    <property type="entry name" value="TSUP"/>
</dbReference>
<name>A0A286EIP7_9NEIS</name>
<evidence type="ECO:0000256" key="4">
    <source>
        <dbReference type="ARBA" id="ARBA00022475"/>
    </source>
</evidence>
<proteinExistence type="inferred from homology"/>
<feature type="transmembrane region" description="Helical" evidence="8">
    <location>
        <begin position="203"/>
        <end position="225"/>
    </location>
</feature>
<dbReference type="GO" id="GO:0005886">
    <property type="term" value="C:plasma membrane"/>
    <property type="evidence" value="ECO:0007669"/>
    <property type="project" value="UniProtKB-SubCell"/>
</dbReference>
<keyword evidence="7 8" id="KW-0472">Membrane</keyword>
<evidence type="ECO:0000256" key="3">
    <source>
        <dbReference type="ARBA" id="ARBA00022448"/>
    </source>
</evidence>
<feature type="transmembrane region" description="Helical" evidence="8">
    <location>
        <begin position="232"/>
        <end position="250"/>
    </location>
</feature>
<comment type="subcellular location">
    <subcellularLocation>
        <location evidence="1 8">Cell membrane</location>
        <topology evidence="1 8">Multi-pass membrane protein</topology>
    </subcellularLocation>
</comment>
<evidence type="ECO:0000256" key="8">
    <source>
        <dbReference type="RuleBase" id="RU363041"/>
    </source>
</evidence>
<evidence type="ECO:0000313" key="9">
    <source>
        <dbReference type="EMBL" id="SOD70634.1"/>
    </source>
</evidence>
<evidence type="ECO:0000256" key="2">
    <source>
        <dbReference type="ARBA" id="ARBA00009142"/>
    </source>
</evidence>
<keyword evidence="4 8" id="KW-1003">Cell membrane</keyword>
<dbReference type="RefSeq" id="WP_097115029.1">
    <property type="nucleotide sequence ID" value="NZ_CP083931.1"/>
</dbReference>
<evidence type="ECO:0000256" key="5">
    <source>
        <dbReference type="ARBA" id="ARBA00022692"/>
    </source>
</evidence>
<protein>
    <recommendedName>
        <fullName evidence="8">Probable membrane transporter protein</fullName>
    </recommendedName>
</protein>
<keyword evidence="5 8" id="KW-0812">Transmembrane</keyword>
<dbReference type="PANTHER" id="PTHR30269">
    <property type="entry name" value="TRANSMEMBRANE PROTEIN YFCA"/>
    <property type="match status" value="1"/>
</dbReference>
<dbReference type="InterPro" id="IPR002781">
    <property type="entry name" value="TM_pro_TauE-like"/>
</dbReference>
<evidence type="ECO:0000256" key="1">
    <source>
        <dbReference type="ARBA" id="ARBA00004651"/>
    </source>
</evidence>
<dbReference type="PANTHER" id="PTHR30269:SF0">
    <property type="entry name" value="MEMBRANE TRANSPORTER PROTEIN YFCA-RELATED"/>
    <property type="match status" value="1"/>
</dbReference>